<reference evidence="1 2" key="1">
    <citation type="submission" date="2018-06" db="EMBL/GenBank/DDBJ databases">
        <title>Paenibacillus montanisoli sp. nov., isolated from mountain area soil.</title>
        <authorList>
            <person name="Wu M."/>
        </authorList>
    </citation>
    <scope>NUCLEOTIDE SEQUENCE [LARGE SCALE GENOMIC DNA]</scope>
    <source>
        <strain evidence="1 2">RA17</strain>
    </source>
</reference>
<evidence type="ECO:0000313" key="2">
    <source>
        <dbReference type="Proteomes" id="UP000249260"/>
    </source>
</evidence>
<comment type="caution">
    <text evidence="1">The sequence shown here is derived from an EMBL/GenBank/DDBJ whole genome shotgun (WGS) entry which is preliminary data.</text>
</comment>
<gene>
    <name evidence="1" type="ORF">DL346_26985</name>
</gene>
<dbReference type="RefSeq" id="WP_112885501.1">
    <property type="nucleotide sequence ID" value="NZ_QLUW01000007.1"/>
</dbReference>
<dbReference type="OrthoDB" id="2085824at2"/>
<accession>A0A328TST8</accession>
<name>A0A328TST8_9BACL</name>
<keyword evidence="2" id="KW-1185">Reference proteome</keyword>
<proteinExistence type="predicted"/>
<protein>
    <submittedName>
        <fullName evidence="1">Uncharacterized protein</fullName>
    </submittedName>
</protein>
<sequence length="97" mass="10985">MGVKHAREYSDILGELAEAIHSIGDGYLFFEMEPADWAELEEGQRFELMEALADDVFYALGEDPVIHVGSGIVAYRPKHHIIEVSVDEKESRIIRLI</sequence>
<evidence type="ECO:0000313" key="1">
    <source>
        <dbReference type="EMBL" id="RAP73360.1"/>
    </source>
</evidence>
<dbReference type="Proteomes" id="UP000249260">
    <property type="component" value="Unassembled WGS sequence"/>
</dbReference>
<dbReference type="EMBL" id="QLUW01000007">
    <property type="protein sequence ID" value="RAP73360.1"/>
    <property type="molecule type" value="Genomic_DNA"/>
</dbReference>
<organism evidence="1 2">
    <name type="scientific">Paenibacillus montanisoli</name>
    <dbReference type="NCBI Taxonomy" id="2081970"/>
    <lineage>
        <taxon>Bacteria</taxon>
        <taxon>Bacillati</taxon>
        <taxon>Bacillota</taxon>
        <taxon>Bacilli</taxon>
        <taxon>Bacillales</taxon>
        <taxon>Paenibacillaceae</taxon>
        <taxon>Paenibacillus</taxon>
    </lineage>
</organism>
<dbReference type="AlphaFoldDB" id="A0A328TST8"/>